<keyword evidence="2" id="KW-1185">Reference proteome</keyword>
<dbReference type="RefSeq" id="WP_110938929.1">
    <property type="nucleotide sequence ID" value="NZ_KZ614148.1"/>
</dbReference>
<dbReference type="Pfam" id="PF07315">
    <property type="entry name" value="DUF1462"/>
    <property type="match status" value="1"/>
</dbReference>
<dbReference type="InterPro" id="IPR038218">
    <property type="entry name" value="YuzD-like_sp"/>
</dbReference>
<dbReference type="Gene3D" id="3.40.30.30">
    <property type="entry name" value="Hypothetical protein sa0798"/>
    <property type="match status" value="1"/>
</dbReference>
<gene>
    <name evidence="1" type="ORF">CR203_20510</name>
</gene>
<sequence>MVVIKITVYGAEIKCASCIHLPSAYETKEWLEAAIKRKFPEKAIDIHYCDIENPVTKEEHSFSDKIEEEEYFYPLVVLNGEVVAEGNPKLATIFKKIEEISL</sequence>
<dbReference type="InterPro" id="IPR036249">
    <property type="entry name" value="Thioredoxin-like_sf"/>
</dbReference>
<evidence type="ECO:0000313" key="1">
    <source>
        <dbReference type="EMBL" id="RKL65462.1"/>
    </source>
</evidence>
<evidence type="ECO:0000313" key="2">
    <source>
        <dbReference type="Proteomes" id="UP000281498"/>
    </source>
</evidence>
<comment type="caution">
    <text evidence="1">The sequence shown here is derived from an EMBL/GenBank/DDBJ whole genome shotgun (WGS) entry which is preliminary data.</text>
</comment>
<organism evidence="1 2">
    <name type="scientific">Salipaludibacillus neizhouensis</name>
    <dbReference type="NCBI Taxonomy" id="885475"/>
    <lineage>
        <taxon>Bacteria</taxon>
        <taxon>Bacillati</taxon>
        <taxon>Bacillota</taxon>
        <taxon>Bacilli</taxon>
        <taxon>Bacillales</taxon>
        <taxon>Bacillaceae</taxon>
    </lineage>
</organism>
<dbReference type="AlphaFoldDB" id="A0A3A9K4T8"/>
<protein>
    <submittedName>
        <fullName evidence="1">Disulfide oxidoreductase</fullName>
    </submittedName>
</protein>
<dbReference type="Proteomes" id="UP000281498">
    <property type="component" value="Unassembled WGS sequence"/>
</dbReference>
<reference evidence="1 2" key="1">
    <citation type="submission" date="2017-10" db="EMBL/GenBank/DDBJ databases">
        <title>Bacillus sp. nov., a halophilic bacterium isolated from a Keqin Lake.</title>
        <authorList>
            <person name="Wang H."/>
        </authorList>
    </citation>
    <scope>NUCLEOTIDE SEQUENCE [LARGE SCALE GENOMIC DNA]</scope>
    <source>
        <strain evidence="1 2">KCTC 13187</strain>
    </source>
</reference>
<dbReference type="InterPro" id="IPR009190">
    <property type="entry name" value="DUF1462"/>
</dbReference>
<name>A0A3A9K4T8_9BACI</name>
<dbReference type="EMBL" id="PDOE01000016">
    <property type="protein sequence ID" value="RKL65462.1"/>
    <property type="molecule type" value="Genomic_DNA"/>
</dbReference>
<dbReference type="SUPFAM" id="SSF52833">
    <property type="entry name" value="Thioredoxin-like"/>
    <property type="match status" value="1"/>
</dbReference>
<dbReference type="OrthoDB" id="2389679at2"/>
<proteinExistence type="predicted"/>
<accession>A0A3A9K4T8</accession>